<gene>
    <name evidence="1" type="ORF">DXD03_14705</name>
</gene>
<sequence>MAGEVRPIAMGVGKIKFGTVGDGVPGADLKDFPLPTKGSVAFNFADPKEVKIEVEGSEEPLYVELVKDTTDYVEFSIPTPSNEVLKELAGGEVDTTGGKNIWKKPINTPSISKTFQCETLPKDGKKVVYTIVNGKIASKISQAPGSEQAELLLVRVYMQSAITAEGKRQTAFMREVVSILEGGEAPANAANIEGGEAAPSAAKK</sequence>
<dbReference type="AlphaFoldDB" id="A0A3E4NCT3"/>
<proteinExistence type="predicted"/>
<dbReference type="RefSeq" id="WP_117684201.1">
    <property type="nucleotide sequence ID" value="NZ_JADNHC010000013.1"/>
</dbReference>
<dbReference type="Proteomes" id="UP000261210">
    <property type="component" value="Unassembled WGS sequence"/>
</dbReference>
<evidence type="ECO:0000313" key="2">
    <source>
        <dbReference type="Proteomes" id="UP000261210"/>
    </source>
</evidence>
<name>A0A3E4NCT3_9BACE</name>
<accession>A0A3E4NCT3</accession>
<organism evidence="1 2">
    <name type="scientific">Bacteroides xylanisolvens</name>
    <dbReference type="NCBI Taxonomy" id="371601"/>
    <lineage>
        <taxon>Bacteria</taxon>
        <taxon>Pseudomonadati</taxon>
        <taxon>Bacteroidota</taxon>
        <taxon>Bacteroidia</taxon>
        <taxon>Bacteroidales</taxon>
        <taxon>Bacteroidaceae</taxon>
        <taxon>Bacteroides</taxon>
    </lineage>
</organism>
<protein>
    <submittedName>
        <fullName evidence="1">Uncharacterized protein</fullName>
    </submittedName>
</protein>
<reference evidence="1 2" key="1">
    <citation type="submission" date="2018-08" db="EMBL/GenBank/DDBJ databases">
        <title>A genome reference for cultivated species of the human gut microbiota.</title>
        <authorList>
            <person name="Zou Y."/>
            <person name="Xue W."/>
            <person name="Luo G."/>
        </authorList>
    </citation>
    <scope>NUCLEOTIDE SEQUENCE [LARGE SCALE GENOMIC DNA]</scope>
    <source>
        <strain evidence="1 2">TF10-34</strain>
    </source>
</reference>
<dbReference type="EMBL" id="QSQU01000021">
    <property type="protein sequence ID" value="RGK60578.1"/>
    <property type="molecule type" value="Genomic_DNA"/>
</dbReference>
<evidence type="ECO:0000313" key="1">
    <source>
        <dbReference type="EMBL" id="RGK60578.1"/>
    </source>
</evidence>
<comment type="caution">
    <text evidence="1">The sequence shown here is derived from an EMBL/GenBank/DDBJ whole genome shotgun (WGS) entry which is preliminary data.</text>
</comment>